<feature type="transmembrane region" description="Helical" evidence="8">
    <location>
        <begin position="118"/>
        <end position="138"/>
    </location>
</feature>
<evidence type="ECO:0000256" key="5">
    <source>
        <dbReference type="ARBA" id="ARBA00023136"/>
    </source>
</evidence>
<dbReference type="SUPFAM" id="SSF81321">
    <property type="entry name" value="Family A G protein-coupled receptor-like"/>
    <property type="match status" value="1"/>
</dbReference>
<organism evidence="10">
    <name type="scientific">Hydra vulgaris</name>
    <name type="common">Hydra</name>
    <name type="synonym">Hydra attenuata</name>
    <dbReference type="NCBI Taxonomy" id="6087"/>
    <lineage>
        <taxon>Eukaryota</taxon>
        <taxon>Metazoa</taxon>
        <taxon>Cnidaria</taxon>
        <taxon>Hydrozoa</taxon>
        <taxon>Hydroidolina</taxon>
        <taxon>Anthoathecata</taxon>
        <taxon>Aplanulata</taxon>
        <taxon>Hydridae</taxon>
        <taxon>Hydra</taxon>
    </lineage>
</organism>
<dbReference type="EMBL" id="MN822263">
    <property type="protein sequence ID" value="QHF16583.1"/>
    <property type="molecule type" value="mRNA"/>
</dbReference>
<feature type="transmembrane region" description="Helical" evidence="8">
    <location>
        <begin position="42"/>
        <end position="63"/>
    </location>
</feature>
<dbReference type="GeneID" id="105844504"/>
<dbReference type="AlphaFoldDB" id="A0A857GWT7"/>
<keyword evidence="3 8" id="KW-1133">Transmembrane helix</keyword>
<comment type="subcellular location">
    <subcellularLocation>
        <location evidence="1">Membrane</location>
        <topology evidence="1">Multi-pass membrane protein</topology>
    </subcellularLocation>
</comment>
<feature type="transmembrane region" description="Helical" evidence="8">
    <location>
        <begin position="217"/>
        <end position="244"/>
    </location>
</feature>
<dbReference type="Gene3D" id="1.20.1070.10">
    <property type="entry name" value="Rhodopsin 7-helix transmembrane proteins"/>
    <property type="match status" value="1"/>
</dbReference>
<gene>
    <name evidence="10" type="primary">OpD9</name>
</gene>
<keyword evidence="6" id="KW-0675">Receptor</keyword>
<dbReference type="GO" id="GO:0004930">
    <property type="term" value="F:G protein-coupled receptor activity"/>
    <property type="evidence" value="ECO:0007669"/>
    <property type="project" value="UniProtKB-KW"/>
</dbReference>
<evidence type="ECO:0000259" key="9">
    <source>
        <dbReference type="PROSITE" id="PS50262"/>
    </source>
</evidence>
<proteinExistence type="evidence at transcript level"/>
<accession>A0A857GWT7</accession>
<protein>
    <submittedName>
        <fullName evidence="10">Opsin</fullName>
    </submittedName>
</protein>
<evidence type="ECO:0000256" key="6">
    <source>
        <dbReference type="ARBA" id="ARBA00023170"/>
    </source>
</evidence>
<sequence length="319" mass="36783">MNTRKMVQSVISTVLLTSVVLNTTACYIILVKVKRKEITHLFIVSISITNLLETIIGLTPQLAMADESLLERTPLCIVGGFAVLGFAITNITHLAILSFIRIVAIKYPRRYFQYHKMFWCRVTSILVCYAYGFLWATLPMIGWSKYELDFDKKRCSLDWKLTKFNSLSYIIAFLFCCNILPGIVIVLSLYFSTKEIRYRKACKLPKNTKTDLLEKEYFRVCFLSAVTYFFFRTSYVIVGVLTLLKIAIPTHLATTTALFSNLSTVSNILINCYALKSFQKQLLNLRIIQILKTFFLELRDCKKNKINTILPMHIFFGIK</sequence>
<keyword evidence="4" id="KW-0297">G-protein coupled receptor</keyword>
<keyword evidence="7" id="KW-0807">Transducer</keyword>
<evidence type="ECO:0000313" key="10">
    <source>
        <dbReference type="EMBL" id="QHF16583.1"/>
    </source>
</evidence>
<dbReference type="InterPro" id="IPR000276">
    <property type="entry name" value="GPCR_Rhodpsn"/>
</dbReference>
<evidence type="ECO:0000256" key="3">
    <source>
        <dbReference type="ARBA" id="ARBA00022989"/>
    </source>
</evidence>
<evidence type="ECO:0000256" key="4">
    <source>
        <dbReference type="ARBA" id="ARBA00023040"/>
    </source>
</evidence>
<evidence type="ECO:0000256" key="2">
    <source>
        <dbReference type="ARBA" id="ARBA00022692"/>
    </source>
</evidence>
<evidence type="ECO:0000256" key="1">
    <source>
        <dbReference type="ARBA" id="ARBA00004141"/>
    </source>
</evidence>
<feature type="domain" description="G-protein coupled receptors family 1 profile" evidence="9">
    <location>
        <begin position="21"/>
        <end position="271"/>
    </location>
</feature>
<feature type="transmembrane region" description="Helical" evidence="8">
    <location>
        <begin position="167"/>
        <end position="191"/>
    </location>
</feature>
<keyword evidence="5 8" id="KW-0472">Membrane</keyword>
<dbReference type="InterPro" id="IPR050125">
    <property type="entry name" value="GPCR_opsins"/>
</dbReference>
<keyword evidence="2 8" id="KW-0812">Transmembrane</keyword>
<dbReference type="PROSITE" id="PS50262">
    <property type="entry name" value="G_PROTEIN_RECEP_F1_2"/>
    <property type="match status" value="1"/>
</dbReference>
<evidence type="ECO:0000256" key="7">
    <source>
        <dbReference type="ARBA" id="ARBA00023224"/>
    </source>
</evidence>
<dbReference type="GO" id="GO:0016020">
    <property type="term" value="C:membrane"/>
    <property type="evidence" value="ECO:0007669"/>
    <property type="project" value="UniProtKB-SubCell"/>
</dbReference>
<dbReference type="Pfam" id="PF00001">
    <property type="entry name" value="7tm_1"/>
    <property type="match status" value="1"/>
</dbReference>
<evidence type="ECO:0000256" key="8">
    <source>
        <dbReference type="SAM" id="Phobius"/>
    </source>
</evidence>
<dbReference type="InterPro" id="IPR017452">
    <property type="entry name" value="GPCR_Rhodpsn_7TM"/>
</dbReference>
<feature type="transmembrane region" description="Helical" evidence="8">
    <location>
        <begin position="256"/>
        <end position="275"/>
    </location>
</feature>
<reference evidence="10" key="1">
    <citation type="journal article" date="2019" name="BMC Genomics">
        <title>Molecular evolution and expression of opsin genes in Hydra vulgaris.</title>
        <authorList>
            <person name="Macias-Munoz A."/>
            <person name="Murad R."/>
            <person name="Mortazavi A."/>
        </authorList>
    </citation>
    <scope>NUCLEOTIDE SEQUENCE</scope>
</reference>
<dbReference type="PANTHER" id="PTHR24240">
    <property type="entry name" value="OPSIN"/>
    <property type="match status" value="1"/>
</dbReference>
<feature type="transmembrane region" description="Helical" evidence="8">
    <location>
        <begin position="75"/>
        <end position="97"/>
    </location>
</feature>
<dbReference type="KEGG" id="hmg:105844504"/>
<dbReference type="OrthoDB" id="2101615at2759"/>
<name>A0A857GWT7_HYDVU</name>
<feature type="transmembrane region" description="Helical" evidence="8">
    <location>
        <begin position="6"/>
        <end position="30"/>
    </location>
</feature>